<dbReference type="InParanoid" id="A0A2H3E089"/>
<proteinExistence type="predicted"/>
<dbReference type="OrthoDB" id="20729at2759"/>
<reference evidence="2" key="1">
    <citation type="journal article" date="2017" name="Nat. Ecol. Evol.">
        <title>Genome expansion and lineage-specific genetic innovations in the forest pathogenic fungi Armillaria.</title>
        <authorList>
            <person name="Sipos G."/>
            <person name="Prasanna A.N."/>
            <person name="Walter M.C."/>
            <person name="O'Connor E."/>
            <person name="Balint B."/>
            <person name="Krizsan K."/>
            <person name="Kiss B."/>
            <person name="Hess J."/>
            <person name="Varga T."/>
            <person name="Slot J."/>
            <person name="Riley R."/>
            <person name="Boka B."/>
            <person name="Rigling D."/>
            <person name="Barry K."/>
            <person name="Lee J."/>
            <person name="Mihaltcheva S."/>
            <person name="LaButti K."/>
            <person name="Lipzen A."/>
            <person name="Waldron R."/>
            <person name="Moloney N.M."/>
            <person name="Sperisen C."/>
            <person name="Kredics L."/>
            <person name="Vagvoelgyi C."/>
            <person name="Patrignani A."/>
            <person name="Fitzpatrick D."/>
            <person name="Nagy I."/>
            <person name="Doyle S."/>
            <person name="Anderson J.B."/>
            <person name="Grigoriev I.V."/>
            <person name="Gueldener U."/>
            <person name="Muensterkoetter M."/>
            <person name="Nagy L.G."/>
        </authorList>
    </citation>
    <scope>NUCLEOTIDE SEQUENCE [LARGE SCALE GENOMIC DNA]</scope>
    <source>
        <strain evidence="2">Ar21-2</strain>
    </source>
</reference>
<sequence>MHDLATKPDIPIVSSFGPAKHEPLLVAGQDESSEELRFQASKVLSSGNVNQYV</sequence>
<evidence type="ECO:0000313" key="2">
    <source>
        <dbReference type="Proteomes" id="UP000217790"/>
    </source>
</evidence>
<gene>
    <name evidence="1" type="ORF">ARMGADRAFT_1012112</name>
</gene>
<evidence type="ECO:0000313" key="1">
    <source>
        <dbReference type="EMBL" id="PBK93963.1"/>
    </source>
</evidence>
<organism evidence="1 2">
    <name type="scientific">Armillaria gallica</name>
    <name type="common">Bulbous honey fungus</name>
    <name type="synonym">Armillaria bulbosa</name>
    <dbReference type="NCBI Taxonomy" id="47427"/>
    <lineage>
        <taxon>Eukaryota</taxon>
        <taxon>Fungi</taxon>
        <taxon>Dikarya</taxon>
        <taxon>Basidiomycota</taxon>
        <taxon>Agaricomycotina</taxon>
        <taxon>Agaricomycetes</taxon>
        <taxon>Agaricomycetidae</taxon>
        <taxon>Agaricales</taxon>
        <taxon>Marasmiineae</taxon>
        <taxon>Physalacriaceae</taxon>
        <taxon>Armillaria</taxon>
    </lineage>
</organism>
<name>A0A2H3E089_ARMGA</name>
<dbReference type="EMBL" id="KZ293655">
    <property type="protein sequence ID" value="PBK93963.1"/>
    <property type="molecule type" value="Genomic_DNA"/>
</dbReference>
<protein>
    <submittedName>
        <fullName evidence="1">Uncharacterized protein</fullName>
    </submittedName>
</protein>
<dbReference type="Proteomes" id="UP000217790">
    <property type="component" value="Unassembled WGS sequence"/>
</dbReference>
<dbReference type="AlphaFoldDB" id="A0A2H3E089"/>
<accession>A0A2H3E089</accession>
<keyword evidence="2" id="KW-1185">Reference proteome</keyword>